<proteinExistence type="predicted"/>
<sequence length="143" mass="15881">MHKHHFIGLTILVSVLALNPLAATELQNTIQTKTKSSKRITKSIASLLHQRGLDEDAADRIAASFMNGKEELLAQMADRLTSVVSHDEILEHLSNAALHRKDVRLDSYDYLVSMVSGIRQKKLDKSTLAHLNIVSKLNSQMLG</sequence>
<dbReference type="AlphaFoldDB" id="A0A1W1BY93"/>
<accession>A0A1W1BY93</accession>
<dbReference type="EMBL" id="FPHL01000017">
    <property type="protein sequence ID" value="SFV58412.1"/>
    <property type="molecule type" value="Genomic_DNA"/>
</dbReference>
<organism evidence="1">
    <name type="scientific">hydrothermal vent metagenome</name>
    <dbReference type="NCBI Taxonomy" id="652676"/>
    <lineage>
        <taxon>unclassified sequences</taxon>
        <taxon>metagenomes</taxon>
        <taxon>ecological metagenomes</taxon>
    </lineage>
</organism>
<gene>
    <name evidence="1" type="ORF">MNB_SV-10-967</name>
</gene>
<name>A0A1W1BY93_9ZZZZ</name>
<evidence type="ECO:0000313" key="1">
    <source>
        <dbReference type="EMBL" id="SFV58412.1"/>
    </source>
</evidence>
<protein>
    <submittedName>
        <fullName evidence="1">Uncharacterized protein</fullName>
    </submittedName>
</protein>
<reference evidence="1" key="1">
    <citation type="submission" date="2016-10" db="EMBL/GenBank/DDBJ databases">
        <authorList>
            <person name="de Groot N.N."/>
        </authorList>
    </citation>
    <scope>NUCLEOTIDE SEQUENCE</scope>
</reference>